<dbReference type="AlphaFoldDB" id="A0A4Y2L086"/>
<organism evidence="1 2">
    <name type="scientific">Araneus ventricosus</name>
    <name type="common">Orbweaver spider</name>
    <name type="synonym">Epeira ventricosa</name>
    <dbReference type="NCBI Taxonomy" id="182803"/>
    <lineage>
        <taxon>Eukaryota</taxon>
        <taxon>Metazoa</taxon>
        <taxon>Ecdysozoa</taxon>
        <taxon>Arthropoda</taxon>
        <taxon>Chelicerata</taxon>
        <taxon>Arachnida</taxon>
        <taxon>Araneae</taxon>
        <taxon>Araneomorphae</taxon>
        <taxon>Entelegynae</taxon>
        <taxon>Araneoidea</taxon>
        <taxon>Araneidae</taxon>
        <taxon>Araneus</taxon>
    </lineage>
</organism>
<gene>
    <name evidence="1" type="ORF">AVEN_186242_1</name>
</gene>
<evidence type="ECO:0000313" key="2">
    <source>
        <dbReference type="Proteomes" id="UP000499080"/>
    </source>
</evidence>
<accession>A0A4Y2L086</accession>
<comment type="caution">
    <text evidence="1">The sequence shown here is derived from an EMBL/GenBank/DDBJ whole genome shotgun (WGS) entry which is preliminary data.</text>
</comment>
<evidence type="ECO:0000313" key="1">
    <source>
        <dbReference type="EMBL" id="GBN07968.1"/>
    </source>
</evidence>
<proteinExistence type="predicted"/>
<dbReference type="Proteomes" id="UP000499080">
    <property type="component" value="Unassembled WGS sequence"/>
</dbReference>
<sequence length="95" mass="9996">MRRRTVNKKHGCSCIIKSHLKLCVAPAESLNGEEKILNFLNAFSSLHCTASALGCSINSFNRASLAVISHGACAMGDVVDDVMIDGPADVMTSSG</sequence>
<reference evidence="1 2" key="1">
    <citation type="journal article" date="2019" name="Sci. Rep.">
        <title>Orb-weaving spider Araneus ventricosus genome elucidates the spidroin gene catalogue.</title>
        <authorList>
            <person name="Kono N."/>
            <person name="Nakamura H."/>
            <person name="Ohtoshi R."/>
            <person name="Moran D.A.P."/>
            <person name="Shinohara A."/>
            <person name="Yoshida Y."/>
            <person name="Fujiwara M."/>
            <person name="Mori M."/>
            <person name="Tomita M."/>
            <person name="Arakawa K."/>
        </authorList>
    </citation>
    <scope>NUCLEOTIDE SEQUENCE [LARGE SCALE GENOMIC DNA]</scope>
</reference>
<keyword evidence="2" id="KW-1185">Reference proteome</keyword>
<name>A0A4Y2L086_ARAVE</name>
<protein>
    <submittedName>
        <fullName evidence="1">Uncharacterized protein</fullName>
    </submittedName>
</protein>
<dbReference type="EMBL" id="BGPR01005214">
    <property type="protein sequence ID" value="GBN07968.1"/>
    <property type="molecule type" value="Genomic_DNA"/>
</dbReference>